<evidence type="ECO:0000313" key="1">
    <source>
        <dbReference type="EMBL" id="MBS2550798.1"/>
    </source>
</evidence>
<dbReference type="InterPro" id="IPR012964">
    <property type="entry name" value="DUF1702"/>
</dbReference>
<name>A0ABS5KXL3_9ACTN</name>
<gene>
    <name evidence="1" type="ORF">KGQ19_28390</name>
</gene>
<evidence type="ECO:0000313" key="2">
    <source>
        <dbReference type="Proteomes" id="UP000730482"/>
    </source>
</evidence>
<sequence length="328" mass="35773">MTGMWAASRRRILTPSTSQTKLKRRGFHEKNPEAKEQLETAGAMFLAGYALAAQAGPAWEAESGLATLPRDYRGFAYEGAGMGFAVRDAIAPRRRHMTADLIDGRGADHVYMIYVGVGWALARLPRAFWGRMTDSLTDPVLRWLILDGYGFHQAYFHTDKYVNRQFTRADFPWPQAGPAAYANRVVDQGIGRAMWFVHGADPQRLADAIDSFPQTRRADLYAGSALAVTYAGGLDESELRVFKQRSRHYAPQVAQASAFAATARVRAGNQTPHTALATGLLAGVTPDEAARVCLGAFPDPSERTAAGEPAFEVWRERIAAALAVASAA</sequence>
<dbReference type="Proteomes" id="UP000730482">
    <property type="component" value="Unassembled WGS sequence"/>
</dbReference>
<dbReference type="EMBL" id="JAAFYZ010000115">
    <property type="protein sequence ID" value="MBS2550798.1"/>
    <property type="molecule type" value="Genomic_DNA"/>
</dbReference>
<comment type="caution">
    <text evidence="1">The sequence shown here is derived from an EMBL/GenBank/DDBJ whole genome shotgun (WGS) entry which is preliminary data.</text>
</comment>
<keyword evidence="2" id="KW-1185">Reference proteome</keyword>
<organism evidence="1 2">
    <name type="scientific">Catenulispora pinistramenti</name>
    <dbReference type="NCBI Taxonomy" id="2705254"/>
    <lineage>
        <taxon>Bacteria</taxon>
        <taxon>Bacillati</taxon>
        <taxon>Actinomycetota</taxon>
        <taxon>Actinomycetes</taxon>
        <taxon>Catenulisporales</taxon>
        <taxon>Catenulisporaceae</taxon>
        <taxon>Catenulispora</taxon>
    </lineage>
</organism>
<proteinExistence type="predicted"/>
<dbReference type="Pfam" id="PF08012">
    <property type="entry name" value="DUF1702"/>
    <property type="match status" value="1"/>
</dbReference>
<accession>A0ABS5KXL3</accession>
<protein>
    <submittedName>
        <fullName evidence="1">DUF1702 family protein</fullName>
    </submittedName>
</protein>
<reference evidence="1 2" key="1">
    <citation type="submission" date="2020-02" db="EMBL/GenBank/DDBJ databases">
        <title>Acidophilic actinobacteria isolated from forest soil.</title>
        <authorList>
            <person name="Golinska P."/>
        </authorList>
    </citation>
    <scope>NUCLEOTIDE SEQUENCE [LARGE SCALE GENOMIC DNA]</scope>
    <source>
        <strain evidence="1 2">NL8</strain>
    </source>
</reference>